<protein>
    <submittedName>
        <fullName evidence="2">Uncharacterized protein</fullName>
    </submittedName>
</protein>
<comment type="caution">
    <text evidence="2">The sequence shown here is derived from an EMBL/GenBank/DDBJ whole genome shotgun (WGS) entry which is preliminary data.</text>
</comment>
<dbReference type="AlphaFoldDB" id="A0A9P7R7N8"/>
<sequence>MLGITRQHRTGQDMQRGGIKVKGKDMTRLGSGNAMFKPGGWRAADRAERGCGEAAQLRSTQQR</sequence>
<gene>
    <name evidence="2" type="ORF">JMJ77_013597</name>
</gene>
<organism evidence="2 3">
    <name type="scientific">Colletotrichum scovillei</name>
    <dbReference type="NCBI Taxonomy" id="1209932"/>
    <lineage>
        <taxon>Eukaryota</taxon>
        <taxon>Fungi</taxon>
        <taxon>Dikarya</taxon>
        <taxon>Ascomycota</taxon>
        <taxon>Pezizomycotina</taxon>
        <taxon>Sordariomycetes</taxon>
        <taxon>Hypocreomycetidae</taxon>
        <taxon>Glomerellales</taxon>
        <taxon>Glomerellaceae</taxon>
        <taxon>Colletotrichum</taxon>
        <taxon>Colletotrichum acutatum species complex</taxon>
    </lineage>
</organism>
<keyword evidence="3" id="KW-1185">Reference proteome</keyword>
<evidence type="ECO:0000313" key="2">
    <source>
        <dbReference type="EMBL" id="KAG7050857.1"/>
    </source>
</evidence>
<evidence type="ECO:0000256" key="1">
    <source>
        <dbReference type="SAM" id="MobiDB-lite"/>
    </source>
</evidence>
<feature type="region of interest" description="Disordered" evidence="1">
    <location>
        <begin position="1"/>
        <end position="39"/>
    </location>
</feature>
<dbReference type="Proteomes" id="UP000699042">
    <property type="component" value="Unassembled WGS sequence"/>
</dbReference>
<evidence type="ECO:0000313" key="3">
    <source>
        <dbReference type="Proteomes" id="UP000699042"/>
    </source>
</evidence>
<accession>A0A9P7R7N8</accession>
<dbReference type="EMBL" id="JAESDN010000005">
    <property type="protein sequence ID" value="KAG7050857.1"/>
    <property type="molecule type" value="Genomic_DNA"/>
</dbReference>
<proteinExistence type="predicted"/>
<reference evidence="2" key="1">
    <citation type="submission" date="2021-05" db="EMBL/GenBank/DDBJ databases">
        <title>Comparative genomics of three Colletotrichum scovillei strains and genetic complementation revealed genes involved fungal growth and virulence on chili pepper.</title>
        <authorList>
            <person name="Hsieh D.-K."/>
            <person name="Chuang S.-C."/>
            <person name="Chen C.-Y."/>
            <person name="Chao Y.-T."/>
            <person name="Lu M.-Y.J."/>
            <person name="Lee M.-H."/>
            <person name="Shih M.-C."/>
        </authorList>
    </citation>
    <scope>NUCLEOTIDE SEQUENCE</scope>
    <source>
        <strain evidence="2">Coll-153</strain>
    </source>
</reference>
<name>A0A9P7R7N8_9PEZI</name>